<dbReference type="WBParaSite" id="nRc.2.0.1.t39386-RA">
    <property type="protein sequence ID" value="nRc.2.0.1.t39386-RA"/>
    <property type="gene ID" value="nRc.2.0.1.g39386"/>
</dbReference>
<accession>A0A915KKM1</accession>
<protein>
    <submittedName>
        <fullName evidence="2">Uncharacterized protein</fullName>
    </submittedName>
</protein>
<dbReference type="Proteomes" id="UP000887565">
    <property type="component" value="Unplaced"/>
</dbReference>
<evidence type="ECO:0000313" key="2">
    <source>
        <dbReference type="WBParaSite" id="nRc.2.0.1.t39386-RA"/>
    </source>
</evidence>
<proteinExistence type="predicted"/>
<keyword evidence="1" id="KW-1185">Reference proteome</keyword>
<name>A0A915KKM1_ROMCU</name>
<reference evidence="2" key="1">
    <citation type="submission" date="2022-11" db="UniProtKB">
        <authorList>
            <consortium name="WormBaseParasite"/>
        </authorList>
    </citation>
    <scope>IDENTIFICATION</scope>
</reference>
<sequence length="59" mass="6457">MASLIMDGKIKTSVFLSNFRWVILSGTVILHRAVPHGAGCSIHTKKRRGPAPHGTEFEV</sequence>
<evidence type="ECO:0000313" key="1">
    <source>
        <dbReference type="Proteomes" id="UP000887565"/>
    </source>
</evidence>
<organism evidence="1 2">
    <name type="scientific">Romanomermis culicivorax</name>
    <name type="common">Nematode worm</name>
    <dbReference type="NCBI Taxonomy" id="13658"/>
    <lineage>
        <taxon>Eukaryota</taxon>
        <taxon>Metazoa</taxon>
        <taxon>Ecdysozoa</taxon>
        <taxon>Nematoda</taxon>
        <taxon>Enoplea</taxon>
        <taxon>Dorylaimia</taxon>
        <taxon>Mermithida</taxon>
        <taxon>Mermithoidea</taxon>
        <taxon>Mermithidae</taxon>
        <taxon>Romanomermis</taxon>
    </lineage>
</organism>
<dbReference type="AlphaFoldDB" id="A0A915KKM1"/>